<dbReference type="EMBL" id="JAVDQS010000002">
    <property type="protein sequence ID" value="MDR6403962.1"/>
    <property type="molecule type" value="Genomic_DNA"/>
</dbReference>
<dbReference type="InterPro" id="IPR036508">
    <property type="entry name" value="Chitin-bd_dom_sf"/>
</dbReference>
<dbReference type="PROSITE" id="PS50940">
    <property type="entry name" value="CHIT_BIND_II"/>
    <property type="match status" value="1"/>
</dbReference>
<organism evidence="3 4">
    <name type="scientific">Chryseobacterium geocarposphaerae</name>
    <dbReference type="NCBI Taxonomy" id="1416776"/>
    <lineage>
        <taxon>Bacteria</taxon>
        <taxon>Pseudomonadati</taxon>
        <taxon>Bacteroidota</taxon>
        <taxon>Flavobacteriia</taxon>
        <taxon>Flavobacteriales</taxon>
        <taxon>Weeksellaceae</taxon>
        <taxon>Chryseobacterium group</taxon>
        <taxon>Chryseobacterium</taxon>
    </lineage>
</organism>
<dbReference type="Pfam" id="PF01607">
    <property type="entry name" value="CBM_14"/>
    <property type="match status" value="1"/>
</dbReference>
<dbReference type="InterPro" id="IPR002557">
    <property type="entry name" value="Chitin-bd_dom"/>
</dbReference>
<evidence type="ECO:0000313" key="4">
    <source>
        <dbReference type="Proteomes" id="UP001184853"/>
    </source>
</evidence>
<gene>
    <name evidence="3" type="ORF">J2781_000877</name>
</gene>
<reference evidence="3 4" key="1">
    <citation type="submission" date="2023-07" db="EMBL/GenBank/DDBJ databases">
        <title>Sorghum-associated microbial communities from plants grown in Nebraska, USA.</title>
        <authorList>
            <person name="Schachtman D."/>
        </authorList>
    </citation>
    <scope>NUCLEOTIDE SEQUENCE [LARGE SCALE GENOMIC DNA]</scope>
    <source>
        <strain evidence="3 4">DS1709</strain>
    </source>
</reference>
<evidence type="ECO:0000259" key="2">
    <source>
        <dbReference type="PROSITE" id="PS50940"/>
    </source>
</evidence>
<evidence type="ECO:0000313" key="3">
    <source>
        <dbReference type="EMBL" id="MDR6403962.1"/>
    </source>
</evidence>
<feature type="signal peptide" evidence="1">
    <location>
        <begin position="1"/>
        <end position="19"/>
    </location>
</feature>
<keyword evidence="4" id="KW-1185">Reference proteome</keyword>
<comment type="caution">
    <text evidence="3">The sequence shown here is derived from an EMBL/GenBank/DDBJ whole genome shotgun (WGS) entry which is preliminary data.</text>
</comment>
<dbReference type="SUPFAM" id="SSF57625">
    <property type="entry name" value="Invertebrate chitin-binding proteins"/>
    <property type="match status" value="1"/>
</dbReference>
<accession>A0ABU1LB62</accession>
<name>A0ABU1LB62_9FLAO</name>
<evidence type="ECO:0000256" key="1">
    <source>
        <dbReference type="SAM" id="SignalP"/>
    </source>
</evidence>
<feature type="chain" id="PRO_5047100536" description="Chitin-binding type-2 domain-containing protein" evidence="1">
    <location>
        <begin position="20"/>
        <end position="821"/>
    </location>
</feature>
<dbReference type="RefSeq" id="WP_115980641.1">
    <property type="nucleotide sequence ID" value="NZ_JAVDQS010000002.1"/>
</dbReference>
<dbReference type="Gene3D" id="2.170.140.10">
    <property type="entry name" value="Chitin binding domain"/>
    <property type="match status" value="1"/>
</dbReference>
<keyword evidence="1" id="KW-0732">Signal</keyword>
<feature type="domain" description="Chitin-binding type-2" evidence="2">
    <location>
        <begin position="768"/>
        <end position="821"/>
    </location>
</feature>
<dbReference type="Proteomes" id="UP001184853">
    <property type="component" value="Unassembled WGS sequence"/>
</dbReference>
<sequence length="821" mass="83141">MKNKIILLWAFLFSGLAFAQIGVNSPDPKTTLDVNAKNPTGATTATDGILIPRVDRQRAQNMVNIPLSTLIYVNNISTGTQTGITVNVDELGFYYFDGKEWVKLRDPYNIGPIETDWKLLGNANTDPSTNFLGTTDNQGVAIRTNNTIRAIIENTGILRVGNITNASVNQSTANIANASTADANVQPGVLSVLDSRLSTALIENPPTADIFNPRGGPASDLLTIGHNTNSQGGNYTPRSVAFYNVNATNTGGIGQVAWIATPGKATRLSETAASISDYTRDKTNNYVGLSFSTRGATGFGSRMVVNPIGFVGIGTTTPTSLLDLGATFGSTSTENVGKKLAVYNNTAGTDFYGLGISSGLLQFHAASTPDEAPGMVLTGNGNVGIGTTAPASNVILDLSANNKAFLPPRLTTAQRDAINPKQAGMMIYNVTNNCLEFWNSLSWVSTCAVVPPAPGTISTLNCATATHSGTLIANAAASGVSSSITYAGGNGGSHGGQIVNSTGITGLTATLAAGSFVSGAGTLVYNITGTPSGPGTAVFAINIGGQACNLSRTVGLPAAVVASLSCATAAHNGTLTAGTATSGVSSSIPYTGGNGGTYTAQTVNSTGVSGLTATLTAGTLATGNGNLTYTITGSPNSAGTASFAISLGGQSCTFTRTVTAPIGGATINCGGATLNGTLKNSNAASGVTISVPYTGGNGGSYSAQSIPSTGVTGLTATLSAGNFNVGSGTLTFTVTGTPQGEGTASFTINMGGSNCTANVTVNELQPSDINCTGPDGIYPYPNSNTKYVRCITISGVKYAYIYTCPAGSQFNPTTKLCVAVP</sequence>
<protein>
    <recommendedName>
        <fullName evidence="2">Chitin-binding type-2 domain-containing protein</fullName>
    </recommendedName>
</protein>
<proteinExistence type="predicted"/>